<evidence type="ECO:0000256" key="1">
    <source>
        <dbReference type="SAM" id="Phobius"/>
    </source>
</evidence>
<organism evidence="2 3">
    <name type="scientific">Kitasatospora paranensis</name>
    <dbReference type="NCBI Taxonomy" id="258053"/>
    <lineage>
        <taxon>Bacteria</taxon>
        <taxon>Bacillati</taxon>
        <taxon>Actinomycetota</taxon>
        <taxon>Actinomycetes</taxon>
        <taxon>Kitasatosporales</taxon>
        <taxon>Streptomycetaceae</taxon>
        <taxon>Kitasatospora</taxon>
    </lineage>
</organism>
<name>A0ABW2FLX5_9ACTN</name>
<evidence type="ECO:0000313" key="3">
    <source>
        <dbReference type="Proteomes" id="UP001596435"/>
    </source>
</evidence>
<feature type="transmembrane region" description="Helical" evidence="1">
    <location>
        <begin position="12"/>
        <end position="32"/>
    </location>
</feature>
<dbReference type="Proteomes" id="UP001596435">
    <property type="component" value="Unassembled WGS sequence"/>
</dbReference>
<keyword evidence="1" id="KW-0472">Membrane</keyword>
<comment type="caution">
    <text evidence="2">The sequence shown here is derived from an EMBL/GenBank/DDBJ whole genome shotgun (WGS) entry which is preliminary data.</text>
</comment>
<reference evidence="3" key="1">
    <citation type="journal article" date="2019" name="Int. J. Syst. Evol. Microbiol.">
        <title>The Global Catalogue of Microorganisms (GCM) 10K type strain sequencing project: providing services to taxonomists for standard genome sequencing and annotation.</title>
        <authorList>
            <consortium name="The Broad Institute Genomics Platform"/>
            <consortium name="The Broad Institute Genome Sequencing Center for Infectious Disease"/>
            <person name="Wu L."/>
            <person name="Ma J."/>
        </authorList>
    </citation>
    <scope>NUCLEOTIDE SEQUENCE [LARGE SCALE GENOMIC DNA]</scope>
    <source>
        <strain evidence="3">CGMCC 1.12859</strain>
    </source>
</reference>
<gene>
    <name evidence="2" type="ORF">ACFQMG_01665</name>
</gene>
<proteinExistence type="predicted"/>
<keyword evidence="3" id="KW-1185">Reference proteome</keyword>
<keyword evidence="1" id="KW-1133">Transmembrane helix</keyword>
<evidence type="ECO:0000313" key="2">
    <source>
        <dbReference type="EMBL" id="MFC7178266.1"/>
    </source>
</evidence>
<sequence>MSPTRMASQHRAIYIGAIVLLVAMLVIGLLTYTQQKATNESYRKAQQLSDQLVAAGYTHLPDQGQIARTLGTDGGAACSNPSGSLKNALYRVNLANGAGGPGQRPIIADARVVEAGAIVLNVYCPEKLDEFRSKVQDLKTDDTVRN</sequence>
<protein>
    <recommendedName>
        <fullName evidence="4">Secreted protein</fullName>
    </recommendedName>
</protein>
<dbReference type="EMBL" id="JBHTAJ010000002">
    <property type="protein sequence ID" value="MFC7178266.1"/>
    <property type="molecule type" value="Genomic_DNA"/>
</dbReference>
<dbReference type="RefSeq" id="WP_345708902.1">
    <property type="nucleotide sequence ID" value="NZ_BAABKV010000001.1"/>
</dbReference>
<keyword evidence="1" id="KW-0812">Transmembrane</keyword>
<evidence type="ECO:0008006" key="4">
    <source>
        <dbReference type="Google" id="ProtNLM"/>
    </source>
</evidence>
<accession>A0ABW2FLX5</accession>